<dbReference type="GO" id="GO:0007129">
    <property type="term" value="P:homologous chromosome pairing at meiosis"/>
    <property type="evidence" value="ECO:0007669"/>
    <property type="project" value="TreeGrafter"/>
</dbReference>
<feature type="region of interest" description="Disordered" evidence="2">
    <location>
        <begin position="446"/>
        <end position="467"/>
    </location>
</feature>
<feature type="region of interest" description="Disordered" evidence="2">
    <location>
        <begin position="888"/>
        <end position="912"/>
    </location>
</feature>
<dbReference type="PANTHER" id="PTHR47300">
    <property type="entry name" value="PROTEIN KASH5"/>
    <property type="match status" value="1"/>
</dbReference>
<dbReference type="GO" id="GO:0070840">
    <property type="term" value="F:dynein complex binding"/>
    <property type="evidence" value="ECO:0007669"/>
    <property type="project" value="TreeGrafter"/>
</dbReference>
<feature type="compositionally biased region" description="Low complexity" evidence="2">
    <location>
        <begin position="888"/>
        <end position="910"/>
    </location>
</feature>
<dbReference type="GO" id="GO:0090220">
    <property type="term" value="P:chromosome localization to nuclear envelope involved in homologous chromosome segregation"/>
    <property type="evidence" value="ECO:0007669"/>
    <property type="project" value="TreeGrafter"/>
</dbReference>
<dbReference type="GO" id="GO:0051653">
    <property type="term" value="P:spindle localization"/>
    <property type="evidence" value="ECO:0007669"/>
    <property type="project" value="TreeGrafter"/>
</dbReference>
<proteinExistence type="predicted"/>
<comment type="caution">
    <text evidence="4">The sequence shown here is derived from an EMBL/GenBank/DDBJ whole genome shotgun (WGS) entry which is preliminary data.</text>
</comment>
<evidence type="ECO:0000256" key="2">
    <source>
        <dbReference type="SAM" id="MobiDB-lite"/>
    </source>
</evidence>
<feature type="domain" description="Protein KASH5 EF-hand-like" evidence="3">
    <location>
        <begin position="18"/>
        <end position="83"/>
    </location>
</feature>
<dbReference type="PANTHER" id="PTHR47300:SF1">
    <property type="entry name" value="PROTEIN KASH5"/>
    <property type="match status" value="1"/>
</dbReference>
<dbReference type="EMBL" id="PZQS01000006">
    <property type="protein sequence ID" value="PVD28889.1"/>
    <property type="molecule type" value="Genomic_DNA"/>
</dbReference>
<keyword evidence="5" id="KW-1185">Reference proteome</keyword>
<dbReference type="GO" id="GO:0007015">
    <property type="term" value="P:actin filament organization"/>
    <property type="evidence" value="ECO:0007669"/>
    <property type="project" value="TreeGrafter"/>
</dbReference>
<feature type="coiled-coil region" evidence="1">
    <location>
        <begin position="140"/>
        <end position="261"/>
    </location>
</feature>
<feature type="coiled-coil region" evidence="1">
    <location>
        <begin position="600"/>
        <end position="627"/>
    </location>
</feature>
<dbReference type="InterPro" id="IPR028170">
    <property type="entry name" value="KASH5"/>
</dbReference>
<dbReference type="GO" id="GO:0000781">
    <property type="term" value="C:chromosome, telomeric region"/>
    <property type="evidence" value="ECO:0007669"/>
    <property type="project" value="TreeGrafter"/>
</dbReference>
<sequence length="1122" mass="125408">METVSVTQLMSETDIIDSLFHTCDSENVGTVPVSSLITYLERVTDMHQKHKKAVQTLSECLDPLGLDADVDLETYRQGMHRWIERLRCDHIRDSGVEEEVMPQNKILSASMQIAVCSPQNRVREFGIMSLAYPVTQHNSSEFKERDTADLQEQMEELQNTIRRLSQENNKLQAQLDVHEDSITALNEEKASLMEKIHRLQEVVELQSEIVAENEELKATVIRYQDQIKDFEHNINRKEKENIALATQLSECEAQLSKVNEEEETSQQLVKDLKASLQNLKAYFQNIFEAKRSHEIELASELKANNRELLLRLAHLQQNLNSLQQQNQQQSGLLAPTRSHSSDNSDEDGVILTSHPGSTSGSTRSSTSASIHSEIKELRQPLVCQLPLCAKEQKEMLDGGVTVFSTSGDQTEVPGFVDDFEHAIDSILATIPEDVLDVSESPRSIGLENSSQVDLPENVARSSSQDRGIMKDASKDATFSHNSATSFRLRRFFALIKGLKEQYVAQQWTAYFPEENERLRQIHDGVLNTMLSDPSSEGSVVTPDSRVVVLRDLLLEERTQKVQLQQQVKLLKNKCSLSHSDHEDAGFKYQEDILALQLQKIQQLEKSNLLLSEKYHKAELKITDLQEEALQAAFKLEREKSRCAKLEDSLSTSTLARQLDLRDIWRLVQKDVETEYLDFHEDSGISSSTEELKEKILQEIKARQDELGVQHETHKILSVSHPFGSPKKSCSHSKTRTRCCDRSLSSGSSPLVDALTIDFFNGNYYPMAKKSQVSDPYLNYLRMSCEDVDCMACRAVRLGLEFHGMSSCPSLQLKFGHDRVGLNAATTLDYNFNSRSNFSPNMASHTMVGTDGSQLNYRQNAVPVLTSTTSSPAQHRRLEFVRSCERWTSGTTDSVTSTSMDSNSNSDVSSSRALPCGGVCAPSAWPRERANNEQAKPASCAGQSSPAGFRRMSFLAAVDKSESERHRRPSYRAAIDRRFLGLDGGATVVDNHLDRMEGHGQGDGPQTSGGRTENKSVTFQLEGNYSYAHIHGNQHVPSSSNVLHSDVDSSATWISMSAPSARAAGGQVRKLSILVEEDGEDVSRSPDRMSPSSPRVKCPSPLRKYAPAVLDRMTSVKVAIVLI</sequence>
<dbReference type="SUPFAM" id="SSF90257">
    <property type="entry name" value="Myosin rod fragments"/>
    <property type="match status" value="1"/>
</dbReference>
<evidence type="ECO:0000313" key="4">
    <source>
        <dbReference type="EMBL" id="PVD28889.1"/>
    </source>
</evidence>
<feature type="compositionally biased region" description="Polar residues" evidence="2">
    <location>
        <begin position="1003"/>
        <end position="1012"/>
    </location>
</feature>
<dbReference type="InterPro" id="IPR039508">
    <property type="entry name" value="KASH5_EF-hand-like_dom"/>
</dbReference>
<organism evidence="4 5">
    <name type="scientific">Pomacea canaliculata</name>
    <name type="common">Golden apple snail</name>
    <dbReference type="NCBI Taxonomy" id="400727"/>
    <lineage>
        <taxon>Eukaryota</taxon>
        <taxon>Metazoa</taxon>
        <taxon>Spiralia</taxon>
        <taxon>Lophotrochozoa</taxon>
        <taxon>Mollusca</taxon>
        <taxon>Gastropoda</taxon>
        <taxon>Caenogastropoda</taxon>
        <taxon>Architaenioglossa</taxon>
        <taxon>Ampullarioidea</taxon>
        <taxon>Ampullariidae</taxon>
        <taxon>Pomacea</taxon>
    </lineage>
</organism>
<feature type="region of interest" description="Disordered" evidence="2">
    <location>
        <begin position="323"/>
        <end position="371"/>
    </location>
</feature>
<protein>
    <recommendedName>
        <fullName evidence="3">Protein KASH5 EF-hand-like domain-containing protein</fullName>
    </recommendedName>
</protein>
<keyword evidence="1" id="KW-0175">Coiled coil</keyword>
<dbReference type="Pfam" id="PF14658">
    <property type="entry name" value="EF-hand_9"/>
    <property type="match status" value="1"/>
</dbReference>
<feature type="region of interest" description="Disordered" evidence="2">
    <location>
        <begin position="993"/>
        <end position="1012"/>
    </location>
</feature>
<reference evidence="4 5" key="1">
    <citation type="submission" date="2018-04" db="EMBL/GenBank/DDBJ databases">
        <title>The genome of golden apple snail Pomacea canaliculata provides insight into stress tolerance and invasive adaptation.</title>
        <authorList>
            <person name="Liu C."/>
            <person name="Liu B."/>
            <person name="Ren Y."/>
            <person name="Zhang Y."/>
            <person name="Wang H."/>
            <person name="Li S."/>
            <person name="Jiang F."/>
            <person name="Yin L."/>
            <person name="Zhang G."/>
            <person name="Qian W."/>
            <person name="Fan W."/>
        </authorList>
    </citation>
    <scope>NUCLEOTIDE SEQUENCE [LARGE SCALE GENOMIC DNA]</scope>
    <source>
        <strain evidence="4">SZHN2017</strain>
        <tissue evidence="4">Muscle</tissue>
    </source>
</reference>
<dbReference type="GO" id="GO:0000800">
    <property type="term" value="C:lateral element"/>
    <property type="evidence" value="ECO:0007669"/>
    <property type="project" value="TreeGrafter"/>
</dbReference>
<evidence type="ECO:0000313" key="5">
    <source>
        <dbReference type="Proteomes" id="UP000245119"/>
    </source>
</evidence>
<dbReference type="GO" id="GO:0090619">
    <property type="term" value="C:meiotic spindle pole"/>
    <property type="evidence" value="ECO:0007669"/>
    <property type="project" value="TreeGrafter"/>
</dbReference>
<gene>
    <name evidence="4" type="ORF">C0Q70_11484</name>
</gene>
<dbReference type="AlphaFoldDB" id="A0A2T7P645"/>
<dbReference type="GO" id="GO:0034993">
    <property type="term" value="C:meiotic nuclear membrane microtubule tethering complex"/>
    <property type="evidence" value="ECO:0007669"/>
    <property type="project" value="InterPro"/>
</dbReference>
<dbReference type="GO" id="GO:0005640">
    <property type="term" value="C:nuclear outer membrane"/>
    <property type="evidence" value="ECO:0007669"/>
    <property type="project" value="TreeGrafter"/>
</dbReference>
<dbReference type="GO" id="GO:0034397">
    <property type="term" value="P:telomere localization"/>
    <property type="evidence" value="ECO:0007669"/>
    <property type="project" value="InterPro"/>
</dbReference>
<feature type="compositionally biased region" description="Low complexity" evidence="2">
    <location>
        <begin position="352"/>
        <end position="371"/>
    </location>
</feature>
<dbReference type="GO" id="GO:0051225">
    <property type="term" value="P:spindle assembly"/>
    <property type="evidence" value="ECO:0007669"/>
    <property type="project" value="TreeGrafter"/>
</dbReference>
<dbReference type="STRING" id="400727.A0A2T7P645"/>
<dbReference type="OrthoDB" id="6161446at2759"/>
<accession>A0A2T7P645</accession>
<dbReference type="Proteomes" id="UP000245119">
    <property type="component" value="Linkage Group LG6"/>
</dbReference>
<feature type="region of interest" description="Disordered" evidence="2">
    <location>
        <begin position="1077"/>
        <end position="1098"/>
    </location>
</feature>
<evidence type="ECO:0000256" key="1">
    <source>
        <dbReference type="SAM" id="Coils"/>
    </source>
</evidence>
<name>A0A2T7P645_POMCA</name>
<evidence type="ECO:0000259" key="3">
    <source>
        <dbReference type="Pfam" id="PF14658"/>
    </source>
</evidence>